<evidence type="ECO:0000313" key="9">
    <source>
        <dbReference type="EMBL" id="MEC5425922.1"/>
    </source>
</evidence>
<dbReference type="InterPro" id="IPR011059">
    <property type="entry name" value="Metal-dep_hydrolase_composite"/>
</dbReference>
<evidence type="ECO:0000259" key="8">
    <source>
        <dbReference type="Pfam" id="PF13382"/>
    </source>
</evidence>
<feature type="domain" description="Amidohydrolase-related" evidence="7">
    <location>
        <begin position="75"/>
        <end position="358"/>
    </location>
</feature>
<evidence type="ECO:0000256" key="4">
    <source>
        <dbReference type="ARBA" id="ARBA00023211"/>
    </source>
</evidence>
<dbReference type="InterPro" id="IPR006679">
    <property type="entry name" value="Adenine_deam"/>
</dbReference>
<accession>A0ABU6KKV5</accession>
<dbReference type="PANTHER" id="PTHR11113:SF2">
    <property type="entry name" value="ADENINE DEAMINASE"/>
    <property type="match status" value="1"/>
</dbReference>
<evidence type="ECO:0000256" key="5">
    <source>
        <dbReference type="ARBA" id="ARBA00047720"/>
    </source>
</evidence>
<gene>
    <name evidence="6 9" type="primary">ade</name>
    <name evidence="9" type="ORF">QGM71_20945</name>
</gene>
<dbReference type="NCBIfam" id="TIGR01178">
    <property type="entry name" value="ade"/>
    <property type="match status" value="1"/>
</dbReference>
<dbReference type="InterPro" id="IPR032466">
    <property type="entry name" value="Metal_Hydrolase"/>
</dbReference>
<dbReference type="PANTHER" id="PTHR11113">
    <property type="entry name" value="N-ACETYLGLUCOSAMINE-6-PHOSPHATE DEACETYLASE"/>
    <property type="match status" value="1"/>
</dbReference>
<dbReference type="EMBL" id="JARZFX010000022">
    <property type="protein sequence ID" value="MEC5425922.1"/>
    <property type="molecule type" value="Genomic_DNA"/>
</dbReference>
<dbReference type="EC" id="3.5.4.2" evidence="2 6"/>
<evidence type="ECO:0000256" key="6">
    <source>
        <dbReference type="HAMAP-Rule" id="MF_01518"/>
    </source>
</evidence>
<proteinExistence type="inferred from homology"/>
<comment type="caution">
    <text evidence="9">The sequence shown here is derived from an EMBL/GenBank/DDBJ whole genome shotgun (WGS) entry which is preliminary data.</text>
</comment>
<evidence type="ECO:0000313" key="10">
    <source>
        <dbReference type="Proteomes" id="UP001335737"/>
    </source>
</evidence>
<dbReference type="CDD" id="cd01295">
    <property type="entry name" value="AdeC"/>
    <property type="match status" value="1"/>
</dbReference>
<evidence type="ECO:0000259" key="7">
    <source>
        <dbReference type="Pfam" id="PF01979"/>
    </source>
</evidence>
<organism evidence="9 10">
    <name type="scientific">Virgibacillus tibetensis</name>
    <dbReference type="NCBI Taxonomy" id="3042313"/>
    <lineage>
        <taxon>Bacteria</taxon>
        <taxon>Bacillati</taxon>
        <taxon>Bacillota</taxon>
        <taxon>Bacilli</taxon>
        <taxon>Bacillales</taxon>
        <taxon>Bacillaceae</taxon>
        <taxon>Virgibacillus</taxon>
    </lineage>
</organism>
<protein>
    <recommendedName>
        <fullName evidence="2 6">Adenine deaminase</fullName>
        <shortName evidence="6">Adenase</shortName>
        <shortName evidence="6">Adenine aminase</shortName>
        <ecNumber evidence="2 6">3.5.4.2</ecNumber>
    </recommendedName>
</protein>
<dbReference type="Proteomes" id="UP001335737">
    <property type="component" value="Unassembled WGS sequence"/>
</dbReference>
<dbReference type="SUPFAM" id="SSF51556">
    <property type="entry name" value="Metallo-dependent hydrolases"/>
    <property type="match status" value="1"/>
</dbReference>
<comment type="catalytic activity">
    <reaction evidence="5 6">
        <text>adenine + H2O + H(+) = hypoxanthine + NH4(+)</text>
        <dbReference type="Rhea" id="RHEA:23688"/>
        <dbReference type="ChEBI" id="CHEBI:15377"/>
        <dbReference type="ChEBI" id="CHEBI:15378"/>
        <dbReference type="ChEBI" id="CHEBI:16708"/>
        <dbReference type="ChEBI" id="CHEBI:17368"/>
        <dbReference type="ChEBI" id="CHEBI:28938"/>
        <dbReference type="EC" id="3.5.4.2"/>
    </reaction>
</comment>
<evidence type="ECO:0000256" key="2">
    <source>
        <dbReference type="ARBA" id="ARBA00012782"/>
    </source>
</evidence>
<dbReference type="RefSeq" id="WP_327609456.1">
    <property type="nucleotide sequence ID" value="NZ_JARZFX010000022.1"/>
</dbReference>
<dbReference type="GO" id="GO:0000034">
    <property type="term" value="F:adenine deaminase activity"/>
    <property type="evidence" value="ECO:0007669"/>
    <property type="project" value="UniProtKB-EC"/>
</dbReference>
<evidence type="ECO:0000256" key="1">
    <source>
        <dbReference type="ARBA" id="ARBA00006773"/>
    </source>
</evidence>
<keyword evidence="3 6" id="KW-0378">Hydrolase</keyword>
<name>A0ABU6KKV5_9BACI</name>
<dbReference type="Pfam" id="PF13382">
    <property type="entry name" value="Adenine_deam_C"/>
    <property type="match status" value="1"/>
</dbReference>
<comment type="similarity">
    <text evidence="1 6">Belongs to the metallo-dependent hydrolases superfamily. Adenine deaminase family.</text>
</comment>
<comment type="cofactor">
    <cofactor evidence="6">
        <name>Mn(2+)</name>
        <dbReference type="ChEBI" id="CHEBI:29035"/>
    </cofactor>
</comment>
<dbReference type="HAMAP" id="MF_01518">
    <property type="entry name" value="Adenine_deamin"/>
    <property type="match status" value="1"/>
</dbReference>
<dbReference type="Gene3D" id="2.30.40.10">
    <property type="entry name" value="Urease, subunit C, domain 1"/>
    <property type="match status" value="1"/>
</dbReference>
<dbReference type="InterPro" id="IPR026912">
    <property type="entry name" value="Adenine_deam_C"/>
</dbReference>
<dbReference type="InterPro" id="IPR006680">
    <property type="entry name" value="Amidohydro-rel"/>
</dbReference>
<keyword evidence="4 6" id="KW-0464">Manganese</keyword>
<dbReference type="Pfam" id="PF01979">
    <property type="entry name" value="Amidohydro_1"/>
    <property type="match status" value="1"/>
</dbReference>
<sequence>MSKNQYNQKESKELLKNRIEVASKRRKAELVIKNGKIIDVFNQDLIEADVAIQAGVIVGIGEYEGEQVIDANGKYISPSFIDSHVHIESSMVTPKEFAKVVLPHGVTTIIADPHEIANVAGVEGIQYMLDSSENLPLNIYMMVPSCVPATPFEHAGAILKAEDLAPFYNHPRVLGLGEVMDYPSVYHADESMIHKLHDARVQGVKIDGHAAGLDIDAINVYTTTGIKTDHEAISTSEAKDRLQRGMYLIIRQGSVAKDLPQLIDVVTDKNARRCLFGTDDKHIDDLLYEGSINHNVKLAIQHGVDPINAIQMASFSAAECYGLHHKGAIAPGYDADFLILSDLTHVEIEEVYSAGKRVAQNGKYLHQDSCQINPVKSLLSSIQMKEVTSEQLQIKFKESNLAHVIEIIPNSLITKHLVEEVEVINNCFQPSIKRDQLKLSVIERHHQTGHIGLGIVKGLGIQKGALATTIAHDSHNIIAAGTNDKDMLFAIEKIKEMGGGSVIVENEKVIASLALPIAGLLSDKPVEKVYNELMNVKKGLDYIEASKKFNPFLTLSFLALPVIPNLKLTDMGLFDVKKFRHISVQA</sequence>
<keyword evidence="10" id="KW-1185">Reference proteome</keyword>
<evidence type="ECO:0000256" key="3">
    <source>
        <dbReference type="ARBA" id="ARBA00022801"/>
    </source>
</evidence>
<dbReference type="Gene3D" id="3.20.20.140">
    <property type="entry name" value="Metal-dependent hydrolases"/>
    <property type="match status" value="1"/>
</dbReference>
<dbReference type="SUPFAM" id="SSF51338">
    <property type="entry name" value="Composite domain of metallo-dependent hydrolases"/>
    <property type="match status" value="1"/>
</dbReference>
<feature type="domain" description="Adenine deaminase C-terminal" evidence="8">
    <location>
        <begin position="412"/>
        <end position="579"/>
    </location>
</feature>
<reference evidence="9 10" key="1">
    <citation type="journal article" date="2024" name="Int. J. Syst. Evol. Microbiol.">
        <title>Virgibacillus tibetensis sp. nov., isolated from salt lake on the Tibetan Plateau of China.</title>
        <authorList>
            <person name="Phurbu D."/>
            <person name="Liu Z.-X."/>
            <person name="Wang R."/>
            <person name="Zheng Y.-Y."/>
            <person name="Liu H.-C."/>
            <person name="Zhou Y.-G."/>
            <person name="Yu Y.-J."/>
            <person name="Li A.-H."/>
        </authorList>
    </citation>
    <scope>NUCLEOTIDE SEQUENCE [LARGE SCALE GENOMIC DNA]</scope>
    <source>
        <strain evidence="9 10">C22-A2</strain>
    </source>
</reference>